<dbReference type="Proteomes" id="UP000580861">
    <property type="component" value="Unassembled WGS sequence"/>
</dbReference>
<keyword evidence="1" id="KW-1133">Transmembrane helix</keyword>
<feature type="transmembrane region" description="Helical" evidence="1">
    <location>
        <begin position="12"/>
        <end position="30"/>
    </location>
</feature>
<protein>
    <submittedName>
        <fullName evidence="2">Uncharacterized protein</fullName>
    </submittedName>
</protein>
<feature type="transmembrane region" description="Helical" evidence="1">
    <location>
        <begin position="79"/>
        <end position="100"/>
    </location>
</feature>
<evidence type="ECO:0000313" key="3">
    <source>
        <dbReference type="Proteomes" id="UP000580861"/>
    </source>
</evidence>
<organism evidence="2 3">
    <name type="scientific">Amycolatopsis umgeniensis</name>
    <dbReference type="NCBI Taxonomy" id="336628"/>
    <lineage>
        <taxon>Bacteria</taxon>
        <taxon>Bacillati</taxon>
        <taxon>Actinomycetota</taxon>
        <taxon>Actinomycetes</taxon>
        <taxon>Pseudonocardiales</taxon>
        <taxon>Pseudonocardiaceae</taxon>
        <taxon>Amycolatopsis</taxon>
    </lineage>
</organism>
<gene>
    <name evidence="2" type="ORF">HDA45_000283</name>
</gene>
<name>A0A841AQN3_9PSEU</name>
<keyword evidence="1" id="KW-0812">Transmembrane</keyword>
<feature type="transmembrane region" description="Helical" evidence="1">
    <location>
        <begin position="50"/>
        <end position="72"/>
    </location>
</feature>
<dbReference type="EMBL" id="JACHMX010000001">
    <property type="protein sequence ID" value="MBB5850196.1"/>
    <property type="molecule type" value="Genomic_DNA"/>
</dbReference>
<evidence type="ECO:0000313" key="2">
    <source>
        <dbReference type="EMBL" id="MBB5850196.1"/>
    </source>
</evidence>
<dbReference type="AlphaFoldDB" id="A0A841AQN3"/>
<accession>A0A841AQN3</accession>
<sequence>MTRWIAPWALRLLAAFIQLTVAVLATVMVLPEFHLSTVSRRRDRDPPQFAYDYGAAVGWMALLIHRVVGWLLRGAARVLHAIPVAVVAVVAGVVTIAWLLDLISL</sequence>
<reference evidence="2 3" key="1">
    <citation type="submission" date="2020-08" db="EMBL/GenBank/DDBJ databases">
        <title>Sequencing the genomes of 1000 actinobacteria strains.</title>
        <authorList>
            <person name="Klenk H.-P."/>
        </authorList>
    </citation>
    <scope>NUCLEOTIDE SEQUENCE [LARGE SCALE GENOMIC DNA]</scope>
    <source>
        <strain evidence="2 3">DSM 45272</strain>
    </source>
</reference>
<evidence type="ECO:0000256" key="1">
    <source>
        <dbReference type="SAM" id="Phobius"/>
    </source>
</evidence>
<comment type="caution">
    <text evidence="2">The sequence shown here is derived from an EMBL/GenBank/DDBJ whole genome shotgun (WGS) entry which is preliminary data.</text>
</comment>
<proteinExistence type="predicted"/>
<keyword evidence="1" id="KW-0472">Membrane</keyword>
<keyword evidence="3" id="KW-1185">Reference proteome</keyword>